<name>A0A4C1WKI8_EUMVA</name>
<keyword evidence="2" id="KW-1185">Reference proteome</keyword>
<accession>A0A4C1WKI8</accession>
<comment type="caution">
    <text evidence="1">The sequence shown here is derived from an EMBL/GenBank/DDBJ whole genome shotgun (WGS) entry which is preliminary data.</text>
</comment>
<gene>
    <name evidence="1" type="ORF">EVAR_80061_1</name>
</gene>
<dbReference type="Proteomes" id="UP000299102">
    <property type="component" value="Unassembled WGS sequence"/>
</dbReference>
<sequence>MMRHMLWLDRHSWHLETRALSSMWGKELKHKNLLTYTCADCRTIEAIRLVLKQWTNRRHGVMSLRLIQMLRLEDTAQHKLKIFSAWIAQRVALSDVVRDDFLLPTTMKEMIGNEEPLRGDTNVLQKIMPQLEAVEQKRKDGSLL</sequence>
<protein>
    <submittedName>
        <fullName evidence="1">Uncharacterized protein</fullName>
    </submittedName>
</protein>
<organism evidence="1 2">
    <name type="scientific">Eumeta variegata</name>
    <name type="common">Bagworm moth</name>
    <name type="synonym">Eumeta japonica</name>
    <dbReference type="NCBI Taxonomy" id="151549"/>
    <lineage>
        <taxon>Eukaryota</taxon>
        <taxon>Metazoa</taxon>
        <taxon>Ecdysozoa</taxon>
        <taxon>Arthropoda</taxon>
        <taxon>Hexapoda</taxon>
        <taxon>Insecta</taxon>
        <taxon>Pterygota</taxon>
        <taxon>Neoptera</taxon>
        <taxon>Endopterygota</taxon>
        <taxon>Lepidoptera</taxon>
        <taxon>Glossata</taxon>
        <taxon>Ditrysia</taxon>
        <taxon>Tineoidea</taxon>
        <taxon>Psychidae</taxon>
        <taxon>Oiketicinae</taxon>
        <taxon>Eumeta</taxon>
    </lineage>
</organism>
<dbReference type="OrthoDB" id="415822at2759"/>
<evidence type="ECO:0000313" key="2">
    <source>
        <dbReference type="Proteomes" id="UP000299102"/>
    </source>
</evidence>
<evidence type="ECO:0000313" key="1">
    <source>
        <dbReference type="EMBL" id="GBP51966.1"/>
    </source>
</evidence>
<dbReference type="EMBL" id="BGZK01000592">
    <property type="protein sequence ID" value="GBP51966.1"/>
    <property type="molecule type" value="Genomic_DNA"/>
</dbReference>
<reference evidence="1 2" key="1">
    <citation type="journal article" date="2019" name="Commun. Biol.">
        <title>The bagworm genome reveals a unique fibroin gene that provides high tensile strength.</title>
        <authorList>
            <person name="Kono N."/>
            <person name="Nakamura H."/>
            <person name="Ohtoshi R."/>
            <person name="Tomita M."/>
            <person name="Numata K."/>
            <person name="Arakawa K."/>
        </authorList>
    </citation>
    <scope>NUCLEOTIDE SEQUENCE [LARGE SCALE GENOMIC DNA]</scope>
</reference>
<proteinExistence type="predicted"/>
<dbReference type="AlphaFoldDB" id="A0A4C1WKI8"/>